<keyword evidence="2 5" id="KW-0378">Hydrolase</keyword>
<comment type="caution">
    <text evidence="5">The sequence shown here is derived from an EMBL/GenBank/DDBJ whole genome shotgun (WGS) entry which is preliminary data.</text>
</comment>
<dbReference type="InterPro" id="IPR049492">
    <property type="entry name" value="BD-FAE-like_dom"/>
</dbReference>
<dbReference type="PANTHER" id="PTHR48081">
    <property type="entry name" value="AB HYDROLASE SUPERFAMILY PROTEIN C4A8.06C"/>
    <property type="match status" value="1"/>
</dbReference>
<dbReference type="GO" id="GO:0004806">
    <property type="term" value="F:triacylglycerol lipase activity"/>
    <property type="evidence" value="ECO:0007669"/>
    <property type="project" value="TreeGrafter"/>
</dbReference>
<dbReference type="PANTHER" id="PTHR48081:SF30">
    <property type="entry name" value="ACETYL-HYDROLASE LIPR-RELATED"/>
    <property type="match status" value="1"/>
</dbReference>
<evidence type="ECO:0000256" key="2">
    <source>
        <dbReference type="ARBA" id="ARBA00022801"/>
    </source>
</evidence>
<organism evidence="5 6">
    <name type="scientific">Flammeovirga aprica JL-4</name>
    <dbReference type="NCBI Taxonomy" id="694437"/>
    <lineage>
        <taxon>Bacteria</taxon>
        <taxon>Pseudomonadati</taxon>
        <taxon>Bacteroidota</taxon>
        <taxon>Cytophagia</taxon>
        <taxon>Cytophagales</taxon>
        <taxon>Flammeovirgaceae</taxon>
        <taxon>Flammeovirga</taxon>
    </lineage>
</organism>
<dbReference type="Proteomes" id="UP000576082">
    <property type="component" value="Unassembled WGS sequence"/>
</dbReference>
<keyword evidence="3" id="KW-0732">Signal</keyword>
<evidence type="ECO:0000313" key="5">
    <source>
        <dbReference type="EMBL" id="NME71207.1"/>
    </source>
</evidence>
<accession>A0A7X9RYN6</accession>
<feature type="chain" id="PRO_5031045462" evidence="3">
    <location>
        <begin position="21"/>
        <end position="308"/>
    </location>
</feature>
<evidence type="ECO:0000313" key="6">
    <source>
        <dbReference type="Proteomes" id="UP000576082"/>
    </source>
</evidence>
<evidence type="ECO:0000259" key="4">
    <source>
        <dbReference type="Pfam" id="PF20434"/>
    </source>
</evidence>
<dbReference type="Pfam" id="PF20434">
    <property type="entry name" value="BD-FAE"/>
    <property type="match status" value="1"/>
</dbReference>
<dbReference type="RefSeq" id="WP_169659429.1">
    <property type="nucleotide sequence ID" value="NZ_JABANE010000089.1"/>
</dbReference>
<dbReference type="SUPFAM" id="SSF53474">
    <property type="entry name" value="alpha/beta-Hydrolases"/>
    <property type="match status" value="1"/>
</dbReference>
<evidence type="ECO:0000256" key="3">
    <source>
        <dbReference type="SAM" id="SignalP"/>
    </source>
</evidence>
<protein>
    <submittedName>
        <fullName evidence="5">Alpha/beta hydrolase</fullName>
    </submittedName>
</protein>
<name>A0A7X9RYN6_9BACT</name>
<reference evidence="5 6" key="1">
    <citation type="submission" date="2020-04" db="EMBL/GenBank/DDBJ databases">
        <title>Flammeovirga sp. SR4, a novel species isolated from seawater.</title>
        <authorList>
            <person name="Wang X."/>
        </authorList>
    </citation>
    <scope>NUCLEOTIDE SEQUENCE [LARGE SCALE GENOMIC DNA]</scope>
    <source>
        <strain evidence="5 6">ATCC 23126</strain>
    </source>
</reference>
<dbReference type="Gene3D" id="3.40.50.1820">
    <property type="entry name" value="alpha/beta hydrolase"/>
    <property type="match status" value="1"/>
</dbReference>
<evidence type="ECO:0000256" key="1">
    <source>
        <dbReference type="ARBA" id="ARBA00010515"/>
    </source>
</evidence>
<feature type="signal peptide" evidence="3">
    <location>
        <begin position="1"/>
        <end position="20"/>
    </location>
</feature>
<proteinExistence type="inferred from homology"/>
<dbReference type="AlphaFoldDB" id="A0A7X9RYN6"/>
<sequence length="308" mass="34497">MKRILLLLIINVSLICSLQAQKISADKVVMYRDLDSLKLNLHIFQPSKKASSNGAVVLIHGGGWNSGSPKALFPQAKHLADRGLIVFLPEYRVRKRNNTTIFEAVEDVQIAMAYVRNHASEYDFDPNKIVVGGGSAGGHLSLSLAFIEPLTKGLKQADYKPNLLVLFNPVMDMSKEGYAHRLVDKEMKALGRTWESFSPRQNINKDFPSMLAMLGDTDKVIPVKVAEDFQAKCQAVGVECQLKVYEGAEHSFFNAGYAKKKGFEKGTINRWHYETIEEMDRFLVSKKYLEGSYKAVIPEGAIYPIPQK</sequence>
<dbReference type="InterPro" id="IPR029058">
    <property type="entry name" value="AB_hydrolase_fold"/>
</dbReference>
<feature type="domain" description="BD-FAE-like" evidence="4">
    <location>
        <begin position="41"/>
        <end position="232"/>
    </location>
</feature>
<comment type="similarity">
    <text evidence="1">Belongs to the 'GDXG' lipolytic enzyme family.</text>
</comment>
<dbReference type="EMBL" id="JABANE010000089">
    <property type="protein sequence ID" value="NME71207.1"/>
    <property type="molecule type" value="Genomic_DNA"/>
</dbReference>
<gene>
    <name evidence="5" type="ORF">HHU12_24800</name>
</gene>
<dbReference type="InterPro" id="IPR050300">
    <property type="entry name" value="GDXG_lipolytic_enzyme"/>
</dbReference>
<keyword evidence="6" id="KW-1185">Reference proteome</keyword>